<sequence length="250" mass="28021">VLRNQPERKKILGNGEPSCSSVAISLSLLSAGNRTVARSGLSLFRSSQHGKARVYSLSLVGNRLVVATQEGIYAFKCHRKSEAGRDIVYLVNVIAFYPMFRPRVLVDVSKIDTSTSILGYPISAPKMKNFEGLFSTELQPSEGSGIEAVASRALDASFSWKGVKAVDFHLEKGNCKHVFPRFNLENKPGFKIRLPTSFNQVPGWKASELRLKSWDEPWKLWYVVLKLKNIMMTQGNMLQAELMFPNPERI</sequence>
<keyword evidence="3" id="KW-0689">Ribosomal protein</keyword>
<evidence type="ECO:0000256" key="3">
    <source>
        <dbReference type="ARBA" id="ARBA00022980"/>
    </source>
</evidence>
<feature type="non-terminal residue" evidence="7">
    <location>
        <position position="1"/>
    </location>
</feature>
<dbReference type="EMBL" id="HG994363">
    <property type="protein sequence ID" value="CAF2044984.1"/>
    <property type="molecule type" value="Genomic_DNA"/>
</dbReference>
<reference evidence="7" key="1">
    <citation type="submission" date="2021-01" db="EMBL/GenBank/DDBJ databases">
        <authorList>
            <consortium name="Genoscope - CEA"/>
            <person name="William W."/>
        </authorList>
    </citation>
    <scope>NUCLEOTIDE SEQUENCE</scope>
</reference>
<gene>
    <name evidence="7" type="ORF">DARMORV10_A09P37440.1</name>
</gene>
<accession>A0A816P6C7</accession>
<comment type="subcellular location">
    <subcellularLocation>
        <location evidence="1">Mitochondrion</location>
    </subcellularLocation>
</comment>
<dbReference type="InterPro" id="IPR038340">
    <property type="entry name" value="MRP-L47_sf"/>
</dbReference>
<evidence type="ECO:0000256" key="4">
    <source>
        <dbReference type="ARBA" id="ARBA00023128"/>
    </source>
</evidence>
<dbReference type="Gene3D" id="6.10.330.20">
    <property type="match status" value="1"/>
</dbReference>
<dbReference type="AlphaFoldDB" id="A0A816P6C7"/>
<dbReference type="InterPro" id="IPR013785">
    <property type="entry name" value="Aldolase_TIM"/>
</dbReference>
<dbReference type="InterPro" id="IPR010729">
    <property type="entry name" value="Ribosomal_uL29_mit"/>
</dbReference>
<dbReference type="PANTHER" id="PTHR21183:SF18">
    <property type="entry name" value="LARGE RIBOSOMAL SUBUNIT PROTEIN UL29M"/>
    <property type="match status" value="1"/>
</dbReference>
<evidence type="ECO:0000313" key="7">
    <source>
        <dbReference type="EMBL" id="CAF2044984.1"/>
    </source>
</evidence>
<organism evidence="7">
    <name type="scientific">Brassica napus</name>
    <name type="common">Rape</name>
    <dbReference type="NCBI Taxonomy" id="3708"/>
    <lineage>
        <taxon>Eukaryota</taxon>
        <taxon>Viridiplantae</taxon>
        <taxon>Streptophyta</taxon>
        <taxon>Embryophyta</taxon>
        <taxon>Tracheophyta</taxon>
        <taxon>Spermatophyta</taxon>
        <taxon>Magnoliopsida</taxon>
        <taxon>eudicotyledons</taxon>
        <taxon>Gunneridae</taxon>
        <taxon>Pentapetalae</taxon>
        <taxon>rosids</taxon>
        <taxon>malvids</taxon>
        <taxon>Brassicales</taxon>
        <taxon>Brassicaceae</taxon>
        <taxon>Brassiceae</taxon>
        <taxon>Brassica</taxon>
    </lineage>
</organism>
<dbReference type="Proteomes" id="UP001295469">
    <property type="component" value="Chromosome A09"/>
</dbReference>
<dbReference type="GO" id="GO:1990904">
    <property type="term" value="C:ribonucleoprotein complex"/>
    <property type="evidence" value="ECO:0007669"/>
    <property type="project" value="UniProtKB-KW"/>
</dbReference>
<dbReference type="GO" id="GO:0006412">
    <property type="term" value="P:translation"/>
    <property type="evidence" value="ECO:0007669"/>
    <property type="project" value="InterPro"/>
</dbReference>
<dbReference type="Pfam" id="PF06984">
    <property type="entry name" value="MRP-L47"/>
    <property type="match status" value="1"/>
</dbReference>
<evidence type="ECO:0000256" key="1">
    <source>
        <dbReference type="ARBA" id="ARBA00004173"/>
    </source>
</evidence>
<comment type="similarity">
    <text evidence="2">Belongs to the universal ribosomal protein uL29 family.</text>
</comment>
<name>A0A816P6C7_BRANA</name>
<keyword evidence="4" id="KW-0496">Mitochondrion</keyword>
<evidence type="ECO:0000256" key="6">
    <source>
        <dbReference type="ARBA" id="ARBA00035289"/>
    </source>
</evidence>
<proteinExistence type="inferred from homology"/>
<dbReference type="GO" id="GO:0003735">
    <property type="term" value="F:structural constituent of ribosome"/>
    <property type="evidence" value="ECO:0007669"/>
    <property type="project" value="InterPro"/>
</dbReference>
<evidence type="ECO:0000256" key="2">
    <source>
        <dbReference type="ARBA" id="ARBA00009254"/>
    </source>
</evidence>
<dbReference type="PANTHER" id="PTHR21183">
    <property type="entry name" value="RIBOSOMAL PROTEIN L47, MITOCHONDRIAL-RELATED"/>
    <property type="match status" value="1"/>
</dbReference>
<keyword evidence="5" id="KW-0687">Ribonucleoprotein</keyword>
<dbReference type="Gene3D" id="3.20.20.70">
    <property type="entry name" value="Aldolase class I"/>
    <property type="match status" value="1"/>
</dbReference>
<dbReference type="GO" id="GO:0005761">
    <property type="term" value="C:mitochondrial ribosome"/>
    <property type="evidence" value="ECO:0007669"/>
    <property type="project" value="InterPro"/>
</dbReference>
<evidence type="ECO:0000256" key="5">
    <source>
        <dbReference type="ARBA" id="ARBA00023274"/>
    </source>
</evidence>
<protein>
    <recommendedName>
        <fullName evidence="6">Large ribosomal subunit protein uL29m</fullName>
    </recommendedName>
</protein>